<evidence type="ECO:0000313" key="3">
    <source>
        <dbReference type="EMBL" id="CAB0009505.1"/>
    </source>
</evidence>
<reference evidence="3 4" key="1">
    <citation type="submission" date="2020-02" db="EMBL/GenBank/DDBJ databases">
        <authorList>
            <person name="Ferguson B K."/>
        </authorList>
    </citation>
    <scope>NUCLEOTIDE SEQUENCE [LARGE SCALE GENOMIC DNA]</scope>
</reference>
<organism evidence="3 4">
    <name type="scientific">Nesidiocoris tenuis</name>
    <dbReference type="NCBI Taxonomy" id="355587"/>
    <lineage>
        <taxon>Eukaryota</taxon>
        <taxon>Metazoa</taxon>
        <taxon>Ecdysozoa</taxon>
        <taxon>Arthropoda</taxon>
        <taxon>Hexapoda</taxon>
        <taxon>Insecta</taxon>
        <taxon>Pterygota</taxon>
        <taxon>Neoptera</taxon>
        <taxon>Paraneoptera</taxon>
        <taxon>Hemiptera</taxon>
        <taxon>Heteroptera</taxon>
        <taxon>Panheteroptera</taxon>
        <taxon>Cimicomorpha</taxon>
        <taxon>Miridae</taxon>
        <taxon>Dicyphina</taxon>
        <taxon>Nesidiocoris</taxon>
    </lineage>
</organism>
<dbReference type="InterPro" id="IPR011989">
    <property type="entry name" value="ARM-like"/>
</dbReference>
<dbReference type="Pfam" id="PF04826">
    <property type="entry name" value="Arm_2"/>
    <property type="match status" value="1"/>
</dbReference>
<name>A0A6H5H2C2_9HEMI</name>
<feature type="compositionally biased region" description="Polar residues" evidence="1">
    <location>
        <begin position="161"/>
        <end position="176"/>
    </location>
</feature>
<feature type="region of interest" description="Disordered" evidence="1">
    <location>
        <begin position="135"/>
        <end position="183"/>
    </location>
</feature>
<dbReference type="OrthoDB" id="10017790at2759"/>
<evidence type="ECO:0000256" key="1">
    <source>
        <dbReference type="SAM" id="MobiDB-lite"/>
    </source>
</evidence>
<protein>
    <recommendedName>
        <fullName evidence="2">Armadillo repeat-containing domain-containing protein</fullName>
    </recommendedName>
</protein>
<proteinExistence type="predicted"/>
<evidence type="ECO:0000313" key="4">
    <source>
        <dbReference type="Proteomes" id="UP000479000"/>
    </source>
</evidence>
<dbReference type="Proteomes" id="UP000479000">
    <property type="component" value="Unassembled WGS sequence"/>
</dbReference>
<feature type="region of interest" description="Disordered" evidence="1">
    <location>
        <begin position="49"/>
        <end position="79"/>
    </location>
</feature>
<accession>A0A6H5H2C2</accession>
<keyword evidence="4" id="KW-1185">Reference proteome</keyword>
<dbReference type="InterPro" id="IPR006911">
    <property type="entry name" value="ARM-rpt_dom"/>
</dbReference>
<dbReference type="EMBL" id="CADCXU010021823">
    <property type="protein sequence ID" value="CAB0009505.1"/>
    <property type="molecule type" value="Genomic_DNA"/>
</dbReference>
<evidence type="ECO:0000259" key="2">
    <source>
        <dbReference type="Pfam" id="PF04826"/>
    </source>
</evidence>
<gene>
    <name evidence="3" type="ORF">NTEN_LOCUS14645</name>
</gene>
<sequence length="387" mass="43737">MDPQDQAYFDEDDAVMTMSLDEIIASSELIERARSSGTATAPDVVVRRLTPPPLMPQNNPGSENSEGFKRQSFKPHVDQQFRPNQYQAQMRLDLLRRDPRASKTGHVYGPDFAFGSCGSFLKRYPSFGVRNLSGAHPYARGSQNEEPPRHNGGGSSGYPMRSNSLNAFRGNDQSFGTEEDSDSDCFMAPRKRRLLNPTVQREMKQEIDKLKNRSPMVKSQLIYSAENCRPDVHKTILSLNARFTRFPGWLIPLLLPIKLLIRWLCVRRYSLVSPTSDIRLCERLSVVNLGDEKETDSIPVITSILLSQPPEKIALQCLTTLTNITALPDWHDECCPVLHHLYNLVDTGVFPIKLQALKVLVNLTCNMDMIPSLLAAQVRKAQIYFQF</sequence>
<dbReference type="Gene3D" id="1.25.10.10">
    <property type="entry name" value="Leucine-rich Repeat Variant"/>
    <property type="match status" value="1"/>
</dbReference>
<feature type="compositionally biased region" description="Polar residues" evidence="1">
    <location>
        <begin position="56"/>
        <end position="65"/>
    </location>
</feature>
<feature type="domain" description="Armadillo repeat-containing" evidence="2">
    <location>
        <begin position="302"/>
        <end position="381"/>
    </location>
</feature>
<dbReference type="AlphaFoldDB" id="A0A6H5H2C2"/>